<accession>A0A9Q8PHP8</accession>
<protein>
    <submittedName>
        <fullName evidence="2">Uncharacterized protein</fullName>
    </submittedName>
</protein>
<evidence type="ECO:0000313" key="3">
    <source>
        <dbReference type="Proteomes" id="UP000756132"/>
    </source>
</evidence>
<keyword evidence="3" id="KW-1185">Reference proteome</keyword>
<evidence type="ECO:0000313" key="2">
    <source>
        <dbReference type="EMBL" id="UJO22621.1"/>
    </source>
</evidence>
<dbReference type="RefSeq" id="XP_047766987.1">
    <property type="nucleotide sequence ID" value="XM_047911537.1"/>
</dbReference>
<sequence length="209" mass="23924">MGNSHSGPATAVPSPRPDSRFLPPVTTFATTNLKPDDFERLRIGEFYDTPLFVEQLRHLTSRHPNARGTRDLEYGYRLDDMAYIKYDLLHAATLAAINWVMPNHTNRPLMQRELCDNWWRSTAKKIIEVLKKLKGRKLKGSILLDKLEKALNAGNYGASSSHPEGIHYAPAIIAQMPESQRADFETHLEWVLHRVVEVAQRAHKDKFGW</sequence>
<proteinExistence type="predicted"/>
<reference evidence="2" key="2">
    <citation type="journal article" date="2022" name="Microb. Genom.">
        <title>A chromosome-scale genome assembly of the tomato pathogen Cladosporium fulvum reveals a compartmentalized genome architecture and the presence of a dispensable chromosome.</title>
        <authorList>
            <person name="Zaccaron A.Z."/>
            <person name="Chen L.H."/>
            <person name="Samaras A."/>
            <person name="Stergiopoulos I."/>
        </authorList>
    </citation>
    <scope>NUCLEOTIDE SEQUENCE</scope>
    <source>
        <strain evidence="2">Race5_Kim</strain>
    </source>
</reference>
<dbReference type="GeneID" id="71992267"/>
<organism evidence="2 3">
    <name type="scientific">Passalora fulva</name>
    <name type="common">Tomato leaf mold</name>
    <name type="synonym">Cladosporium fulvum</name>
    <dbReference type="NCBI Taxonomy" id="5499"/>
    <lineage>
        <taxon>Eukaryota</taxon>
        <taxon>Fungi</taxon>
        <taxon>Dikarya</taxon>
        <taxon>Ascomycota</taxon>
        <taxon>Pezizomycotina</taxon>
        <taxon>Dothideomycetes</taxon>
        <taxon>Dothideomycetidae</taxon>
        <taxon>Mycosphaerellales</taxon>
        <taxon>Mycosphaerellaceae</taxon>
        <taxon>Fulvia</taxon>
    </lineage>
</organism>
<dbReference type="Proteomes" id="UP000756132">
    <property type="component" value="Chromosome 10"/>
</dbReference>
<gene>
    <name evidence="2" type="ORF">CLAFUR5_12389</name>
</gene>
<evidence type="ECO:0000256" key="1">
    <source>
        <dbReference type="SAM" id="MobiDB-lite"/>
    </source>
</evidence>
<name>A0A9Q8PHP8_PASFU</name>
<dbReference type="KEGG" id="ffu:CLAFUR5_12389"/>
<dbReference type="AlphaFoldDB" id="A0A9Q8PHP8"/>
<feature type="region of interest" description="Disordered" evidence="1">
    <location>
        <begin position="1"/>
        <end position="23"/>
    </location>
</feature>
<reference evidence="2" key="1">
    <citation type="submission" date="2021-12" db="EMBL/GenBank/DDBJ databases">
        <authorList>
            <person name="Zaccaron A."/>
            <person name="Stergiopoulos I."/>
        </authorList>
    </citation>
    <scope>NUCLEOTIDE SEQUENCE</scope>
    <source>
        <strain evidence="2">Race5_Kim</strain>
    </source>
</reference>
<dbReference type="EMBL" id="CP090172">
    <property type="protein sequence ID" value="UJO22621.1"/>
    <property type="molecule type" value="Genomic_DNA"/>
</dbReference>